<feature type="transmembrane region" description="Helical" evidence="1">
    <location>
        <begin position="236"/>
        <end position="254"/>
    </location>
</feature>
<protein>
    <submittedName>
        <fullName evidence="3">Membrane proteinase PrsW, cleaves anti-sigma factor RsiW, M82 family</fullName>
    </submittedName>
    <submittedName>
        <fullName evidence="2">RsiW-degrading membrane proteinase PrsW (M82 family)</fullName>
    </submittedName>
</protein>
<proteinExistence type="predicted"/>
<dbReference type="GO" id="GO:0008233">
    <property type="term" value="F:peptidase activity"/>
    <property type="evidence" value="ECO:0007669"/>
    <property type="project" value="InterPro"/>
</dbReference>
<keyword evidence="1" id="KW-0472">Membrane</keyword>
<name>A0A1H1TFX0_9MICO</name>
<keyword evidence="1" id="KW-0812">Transmembrane</keyword>
<keyword evidence="1" id="KW-1133">Transmembrane helix</keyword>
<evidence type="ECO:0000313" key="3">
    <source>
        <dbReference type="EMBL" id="SDS59034.1"/>
    </source>
</evidence>
<reference evidence="3" key="2">
    <citation type="submission" date="2016-10" db="EMBL/GenBank/DDBJ databases">
        <authorList>
            <person name="de Groot N.N."/>
        </authorList>
    </citation>
    <scope>NUCLEOTIDE SEQUENCE [LARGE SCALE GENOMIC DNA]</scope>
    <source>
        <strain evidence="3">CPCC 202695</strain>
    </source>
</reference>
<dbReference type="RefSeq" id="WP_092670722.1">
    <property type="nucleotide sequence ID" value="NZ_BMDN01000004.1"/>
</dbReference>
<evidence type="ECO:0000256" key="1">
    <source>
        <dbReference type="SAM" id="Phobius"/>
    </source>
</evidence>
<dbReference type="STRING" id="589382.SAMN04489721_1569"/>
<evidence type="ECO:0000313" key="4">
    <source>
        <dbReference type="Proteomes" id="UP000199482"/>
    </source>
</evidence>
<reference evidence="4" key="1">
    <citation type="submission" date="2016-10" db="EMBL/GenBank/DDBJ databases">
        <authorList>
            <person name="Varghese N."/>
            <person name="Submissions S."/>
        </authorList>
    </citation>
    <scope>NUCLEOTIDE SEQUENCE [LARGE SCALE GENOMIC DNA]</scope>
    <source>
        <strain evidence="4">CPCC 202695</strain>
    </source>
</reference>
<keyword evidence="5" id="KW-1185">Reference proteome</keyword>
<sequence>MSLTPSPAPGPQSYVPAWPPAAPRRRGVGAGWIIAFAIAGLVALLVLGYLAVSLGVSVVATGTLLAVVPLVIVLLAIRWVDRWEPEPRWALWFAFLWGAAVSVAIALVVDLGVQLFAALSGPAGATGDEAVGAVVQAPIVEELAKGVGVLLIYAFSRSHFDGPVDGLVYAATVAAGFAFTENILYFGVALIEGGAGELGMTFLVRGIFSPFAHVLFTACTGVAIGIAASRGGGPRVIGWFLLGLVAAILLHAFWNGSLAFADAFALYFTVQVPIFIAAIVLTILLRRREQAVTRRRLAEYAAAGWFNADEVAGLSTPAGRRAALAWARAQHPPRTAEVKRFIADATRLAFTRNALATGRGDVRRFEDERALLDAVTRDRQAISA</sequence>
<accession>A0A1H1TFX0</accession>
<dbReference type="Proteomes" id="UP000893823">
    <property type="component" value="Unassembled WGS sequence"/>
</dbReference>
<feature type="transmembrane region" description="Helical" evidence="1">
    <location>
        <begin position="266"/>
        <end position="285"/>
    </location>
</feature>
<feature type="transmembrane region" description="Helical" evidence="1">
    <location>
        <begin position="32"/>
        <end position="52"/>
    </location>
</feature>
<dbReference type="EMBL" id="LT629755">
    <property type="protein sequence ID" value="SDS59034.1"/>
    <property type="molecule type" value="Genomic_DNA"/>
</dbReference>
<dbReference type="AlphaFoldDB" id="A0A1H1TFX0"/>
<feature type="transmembrane region" description="Helical" evidence="1">
    <location>
        <begin position="89"/>
        <end position="113"/>
    </location>
</feature>
<dbReference type="EMBL" id="SODL02000004">
    <property type="protein sequence ID" value="MCP2368432.1"/>
    <property type="molecule type" value="Genomic_DNA"/>
</dbReference>
<dbReference type="PANTHER" id="PTHR36844">
    <property type="entry name" value="PROTEASE PRSW"/>
    <property type="match status" value="1"/>
</dbReference>
<feature type="transmembrane region" description="Helical" evidence="1">
    <location>
        <begin position="211"/>
        <end position="229"/>
    </location>
</feature>
<organism evidence="3 4">
    <name type="scientific">Agromyces flavus</name>
    <dbReference type="NCBI Taxonomy" id="589382"/>
    <lineage>
        <taxon>Bacteria</taxon>
        <taxon>Bacillati</taxon>
        <taxon>Actinomycetota</taxon>
        <taxon>Actinomycetes</taxon>
        <taxon>Micrococcales</taxon>
        <taxon>Microbacteriaceae</taxon>
        <taxon>Agromyces</taxon>
    </lineage>
</organism>
<gene>
    <name evidence="2" type="ORF">BCL57_002605</name>
    <name evidence="3" type="ORF">SAMN04489721_1569</name>
</gene>
<feature type="transmembrane region" description="Helical" evidence="1">
    <location>
        <begin position="58"/>
        <end position="77"/>
    </location>
</feature>
<evidence type="ECO:0000313" key="2">
    <source>
        <dbReference type="EMBL" id="MCP2368432.1"/>
    </source>
</evidence>
<dbReference type="InterPro" id="IPR026898">
    <property type="entry name" value="PrsW"/>
</dbReference>
<dbReference type="OrthoDB" id="9785431at2"/>
<dbReference type="Pfam" id="PF13367">
    <property type="entry name" value="PrsW-protease"/>
    <property type="match status" value="1"/>
</dbReference>
<reference evidence="2" key="3">
    <citation type="submission" date="2022-06" db="EMBL/GenBank/DDBJ databases">
        <title>Genomic Encyclopedia of Type Strains, Phase III (KMG-III): the genomes of soil and plant-associated and newly described type strains.</title>
        <authorList>
            <person name="Whitman W."/>
        </authorList>
    </citation>
    <scope>NUCLEOTIDE SEQUENCE</scope>
    <source>
        <strain evidence="2">CPCC 202695</strain>
    </source>
</reference>
<evidence type="ECO:0000313" key="5">
    <source>
        <dbReference type="Proteomes" id="UP000893823"/>
    </source>
</evidence>
<feature type="transmembrane region" description="Helical" evidence="1">
    <location>
        <begin position="167"/>
        <end position="191"/>
    </location>
</feature>
<dbReference type="Proteomes" id="UP000199482">
    <property type="component" value="Chromosome I"/>
</dbReference>
<dbReference type="PANTHER" id="PTHR36844:SF1">
    <property type="entry name" value="PROTEASE PRSW"/>
    <property type="match status" value="1"/>
</dbReference>